<accession>A0ABS7J0K3</accession>
<comment type="caution">
    <text evidence="1">The sequence shown here is derived from an EMBL/GenBank/DDBJ whole genome shotgun (WGS) entry which is preliminary data.</text>
</comment>
<gene>
    <name evidence="1" type="ORF">K3152_11385</name>
</gene>
<sequence length="85" mass="9143">MPFIELATQGESSNAIVNTDHIAFVTEGVYGPCMHFGSGEHIVCVAEMDELKTLLDSTPFQGKAAETFLLRETETPQAASAPLET</sequence>
<reference evidence="1 2" key="1">
    <citation type="submission" date="2021-08" db="EMBL/GenBank/DDBJ databases">
        <title>Comparative Genomics Analysis of the Genus Qipengyuania Reveals Extensive Genetic Diversity and Metabolic Versatility, Including the Description of Fifteen Novel Species.</title>
        <authorList>
            <person name="Liu Y."/>
        </authorList>
    </citation>
    <scope>NUCLEOTIDE SEQUENCE [LARGE SCALE GENOMIC DNA]</scope>
    <source>
        <strain evidence="1 2">1NDH17</strain>
    </source>
</reference>
<proteinExistence type="predicted"/>
<evidence type="ECO:0000313" key="2">
    <source>
        <dbReference type="Proteomes" id="UP000783253"/>
    </source>
</evidence>
<dbReference type="Proteomes" id="UP000783253">
    <property type="component" value="Unassembled WGS sequence"/>
</dbReference>
<name>A0ABS7J0K3_9SPHN</name>
<protein>
    <submittedName>
        <fullName evidence="1">Uncharacterized protein</fullName>
    </submittedName>
</protein>
<dbReference type="RefSeq" id="WP_221574210.1">
    <property type="nucleotide sequence ID" value="NZ_JAIGNK010000003.1"/>
</dbReference>
<dbReference type="EMBL" id="JAIGNK010000003">
    <property type="protein sequence ID" value="MBX7458849.1"/>
    <property type="molecule type" value="Genomic_DNA"/>
</dbReference>
<keyword evidence="2" id="KW-1185">Reference proteome</keyword>
<evidence type="ECO:0000313" key="1">
    <source>
        <dbReference type="EMBL" id="MBX7458849.1"/>
    </source>
</evidence>
<organism evidence="1 2">
    <name type="scientific">Qipengyuania polymorpha</name>
    <dbReference type="NCBI Taxonomy" id="2867234"/>
    <lineage>
        <taxon>Bacteria</taxon>
        <taxon>Pseudomonadati</taxon>
        <taxon>Pseudomonadota</taxon>
        <taxon>Alphaproteobacteria</taxon>
        <taxon>Sphingomonadales</taxon>
        <taxon>Erythrobacteraceae</taxon>
        <taxon>Qipengyuania</taxon>
    </lineage>
</organism>